<dbReference type="GO" id="GO:0005524">
    <property type="term" value="F:ATP binding"/>
    <property type="evidence" value="ECO:0007669"/>
    <property type="project" value="InterPro"/>
</dbReference>
<evidence type="ECO:0000313" key="2">
    <source>
        <dbReference type="EMBL" id="SFP18478.1"/>
    </source>
</evidence>
<dbReference type="Gene3D" id="3.30.1490.20">
    <property type="entry name" value="ATP-grasp fold, A domain"/>
    <property type="match status" value="1"/>
</dbReference>
<protein>
    <submittedName>
        <fullName evidence="2">Carbamoyl-phosphate synthase large subunit</fullName>
    </submittedName>
</protein>
<dbReference type="RefSeq" id="WP_139218778.1">
    <property type="nucleotide sequence ID" value="NZ_FOWR01000009.1"/>
</dbReference>
<dbReference type="GO" id="GO:0003824">
    <property type="term" value="F:catalytic activity"/>
    <property type="evidence" value="ECO:0007669"/>
    <property type="project" value="UniProtKB-ARBA"/>
</dbReference>
<dbReference type="Pfam" id="PF21360">
    <property type="entry name" value="PylC-like_N"/>
    <property type="match status" value="1"/>
</dbReference>
<proteinExistence type="predicted"/>
<dbReference type="OrthoDB" id="9765608at2"/>
<sequence>MKNNVLILSAGRRVELVQAFQHDLKQLNVSALVYCTDMYPELSSACQVADGSFKVPRVTDPSYLSIIASICIENGITLVVPTIDTELLLLAEARETFLEKGIEIVISSTPLISECRDKRKTADLFTRLNVDQPEIYDRNDLTFPCFCKPYDGSCSIGALALPHREALTQDLLDNPKNMFMELIPKTYCEYTIDAYYSAAGNLKSLVPRKRLEVRGGEISKGVTRKNFVYDYLLSRVETLPGARGCITFQLFVNEETKQIKGLEINPRFGGGFPLAYDAGARFPKWLIEEYLMGKTPVFEDNWEPNLVMLRYDAKVLVRESE</sequence>
<dbReference type="STRING" id="1121869.SAMN03084138_01533"/>
<dbReference type="InterPro" id="IPR048764">
    <property type="entry name" value="PylC_N"/>
</dbReference>
<dbReference type="Pfam" id="PF15632">
    <property type="entry name" value="ATPgrasp_Ter"/>
    <property type="match status" value="1"/>
</dbReference>
<accession>A0A1I5N9H0</accession>
<dbReference type="Gene3D" id="3.30.470.20">
    <property type="entry name" value="ATP-grasp fold, B domain"/>
    <property type="match status" value="1"/>
</dbReference>
<evidence type="ECO:0000259" key="1">
    <source>
        <dbReference type="Pfam" id="PF21360"/>
    </source>
</evidence>
<name>A0A1I5N9H0_9GAMM</name>
<dbReference type="Proteomes" id="UP000182692">
    <property type="component" value="Unassembled WGS sequence"/>
</dbReference>
<dbReference type="GeneID" id="35871851"/>
<feature type="domain" description="PylC N-terminal" evidence="1">
    <location>
        <begin position="5"/>
        <end position="105"/>
    </location>
</feature>
<dbReference type="Gene3D" id="3.40.50.20">
    <property type="match status" value="1"/>
</dbReference>
<dbReference type="EMBL" id="FOWR01000009">
    <property type="protein sequence ID" value="SFP18478.1"/>
    <property type="molecule type" value="Genomic_DNA"/>
</dbReference>
<dbReference type="SUPFAM" id="SSF56059">
    <property type="entry name" value="Glutathione synthetase ATP-binding domain-like"/>
    <property type="match status" value="1"/>
</dbReference>
<dbReference type="InterPro" id="IPR013815">
    <property type="entry name" value="ATP_grasp_subdomain_1"/>
</dbReference>
<organism evidence="2 3">
    <name type="scientific">Enterovibrio norvegicus DSM 15893</name>
    <dbReference type="NCBI Taxonomy" id="1121869"/>
    <lineage>
        <taxon>Bacteria</taxon>
        <taxon>Pseudomonadati</taxon>
        <taxon>Pseudomonadota</taxon>
        <taxon>Gammaproteobacteria</taxon>
        <taxon>Vibrionales</taxon>
        <taxon>Vibrionaceae</taxon>
        <taxon>Enterovibrio</taxon>
    </lineage>
</organism>
<dbReference type="AlphaFoldDB" id="A0A1I5N9H0"/>
<evidence type="ECO:0000313" key="3">
    <source>
        <dbReference type="Proteomes" id="UP000182692"/>
    </source>
</evidence>
<gene>
    <name evidence="2" type="ORF">SAMN03084138_01533</name>
</gene>
<reference evidence="2 3" key="1">
    <citation type="submission" date="2016-10" db="EMBL/GenBank/DDBJ databases">
        <authorList>
            <person name="de Groot N.N."/>
        </authorList>
    </citation>
    <scope>NUCLEOTIDE SEQUENCE [LARGE SCALE GENOMIC DNA]</scope>
    <source>
        <strain evidence="2 3">DSM 15893</strain>
    </source>
</reference>
<dbReference type="NCBIfam" id="NF009405">
    <property type="entry name" value="PRK12767.1-4"/>
    <property type="match status" value="1"/>
</dbReference>